<sequence>MSEPALAPVQALPAELIERVLDFVDDDESTLRSCSEALPSWRKAAMPRLLARVTIHPAERYFSFPSSDLVVAFTRCDFSYLRNTSTDETLHRFEDLTKALQRPTTIILRQTEYFPLPLLAACPNIEDFQVISENKLSEWVHGHEHKINRQCSSMKMRSIVIAGHINIKELCIWLSRKLENCRFSELRSLHLSDDGYPDEGLAPAIEKVLHLTGVGLKELSLTVSITNFITESHILPRNLKSLVSLEQLSITQTMMNAGLPTHHRVAYFLQELPRRDLLRRVLLSYYIFIKPGEPSGTSSNLLRSPFLTLLNETLSRLGFENLDFFIIQFHFISKSTETSCTPARVLGREFRFTPLGNRRVLPVVEVLDHRRS</sequence>
<dbReference type="EMBL" id="JANIEX010000019">
    <property type="protein sequence ID" value="KAJ3576094.1"/>
    <property type="molecule type" value="Genomic_DNA"/>
</dbReference>
<keyword evidence="2" id="KW-1185">Reference proteome</keyword>
<evidence type="ECO:0000313" key="1">
    <source>
        <dbReference type="EMBL" id="KAJ3576094.1"/>
    </source>
</evidence>
<dbReference type="Proteomes" id="UP001213000">
    <property type="component" value="Unassembled WGS sequence"/>
</dbReference>
<evidence type="ECO:0008006" key="3">
    <source>
        <dbReference type="Google" id="ProtNLM"/>
    </source>
</evidence>
<dbReference type="AlphaFoldDB" id="A0AAD5W1S5"/>
<name>A0AAD5W1S5_9AGAR</name>
<proteinExistence type="predicted"/>
<gene>
    <name evidence="1" type="ORF">NP233_g664</name>
</gene>
<organism evidence="1 2">
    <name type="scientific">Leucocoprinus birnbaumii</name>
    <dbReference type="NCBI Taxonomy" id="56174"/>
    <lineage>
        <taxon>Eukaryota</taxon>
        <taxon>Fungi</taxon>
        <taxon>Dikarya</taxon>
        <taxon>Basidiomycota</taxon>
        <taxon>Agaricomycotina</taxon>
        <taxon>Agaricomycetes</taxon>
        <taxon>Agaricomycetidae</taxon>
        <taxon>Agaricales</taxon>
        <taxon>Agaricineae</taxon>
        <taxon>Agaricaceae</taxon>
        <taxon>Leucocoprinus</taxon>
    </lineage>
</organism>
<comment type="caution">
    <text evidence="1">The sequence shown here is derived from an EMBL/GenBank/DDBJ whole genome shotgun (WGS) entry which is preliminary data.</text>
</comment>
<reference evidence="1" key="1">
    <citation type="submission" date="2022-07" db="EMBL/GenBank/DDBJ databases">
        <title>Genome Sequence of Leucocoprinus birnbaumii.</title>
        <authorList>
            <person name="Buettner E."/>
        </authorList>
    </citation>
    <scope>NUCLEOTIDE SEQUENCE</scope>
    <source>
        <strain evidence="1">VT141</strain>
    </source>
</reference>
<protein>
    <recommendedName>
        <fullName evidence="3">F-box domain-containing protein</fullName>
    </recommendedName>
</protein>
<evidence type="ECO:0000313" key="2">
    <source>
        <dbReference type="Proteomes" id="UP001213000"/>
    </source>
</evidence>
<accession>A0AAD5W1S5</accession>